<dbReference type="InterPro" id="IPR002156">
    <property type="entry name" value="RNaseH_domain"/>
</dbReference>
<accession>A0A9D1YXU9</accession>
<keyword evidence="9 10" id="KW-0460">Magnesium</keyword>
<feature type="region of interest" description="Disordered" evidence="11">
    <location>
        <begin position="139"/>
        <end position="178"/>
    </location>
</feature>
<evidence type="ECO:0000256" key="7">
    <source>
        <dbReference type="ARBA" id="ARBA00022759"/>
    </source>
</evidence>
<dbReference type="Pfam" id="PF14534">
    <property type="entry name" value="DUF4440"/>
    <property type="match status" value="1"/>
</dbReference>
<comment type="catalytic activity">
    <reaction evidence="1 10">
        <text>Endonucleolytic cleavage to 5'-phosphomonoester.</text>
        <dbReference type="EC" id="3.1.26.4"/>
    </reaction>
</comment>
<reference evidence="13" key="2">
    <citation type="submission" date="2021-04" db="EMBL/GenBank/DDBJ databases">
        <authorList>
            <person name="Gilroy R."/>
        </authorList>
    </citation>
    <scope>NUCLEOTIDE SEQUENCE</scope>
    <source>
        <strain evidence="13">ChiGjej1B1-98</strain>
    </source>
</reference>
<dbReference type="PROSITE" id="PS50879">
    <property type="entry name" value="RNASE_H_1"/>
    <property type="match status" value="1"/>
</dbReference>
<comment type="caution">
    <text evidence="13">The sequence shown here is derived from an EMBL/GenBank/DDBJ whole genome shotgun (WGS) entry which is preliminary data.</text>
</comment>
<evidence type="ECO:0000256" key="3">
    <source>
        <dbReference type="ARBA" id="ARBA00011245"/>
    </source>
</evidence>
<evidence type="ECO:0000259" key="12">
    <source>
        <dbReference type="PROSITE" id="PS50879"/>
    </source>
</evidence>
<dbReference type="SUPFAM" id="SSF54427">
    <property type="entry name" value="NTF2-like"/>
    <property type="match status" value="1"/>
</dbReference>
<dbReference type="InterPro" id="IPR050092">
    <property type="entry name" value="RNase_H"/>
</dbReference>
<protein>
    <recommendedName>
        <fullName evidence="4 10">Ribonuclease H</fullName>
        <shortName evidence="10">RNase H</shortName>
        <ecNumber evidence="4 10">3.1.26.4</ecNumber>
    </recommendedName>
</protein>
<dbReference type="CDD" id="cd09278">
    <property type="entry name" value="RNase_HI_prokaryote_like"/>
    <property type="match status" value="1"/>
</dbReference>
<dbReference type="SUPFAM" id="SSF53098">
    <property type="entry name" value="Ribonuclease H-like"/>
    <property type="match status" value="1"/>
</dbReference>
<gene>
    <name evidence="10" type="primary">rnhA</name>
    <name evidence="13" type="ORF">H9830_15815</name>
</gene>
<name>A0A9D1YXU9_9MICO</name>
<evidence type="ECO:0000313" key="13">
    <source>
        <dbReference type="EMBL" id="HIY67732.1"/>
    </source>
</evidence>
<dbReference type="Gene3D" id="3.10.450.50">
    <property type="match status" value="1"/>
</dbReference>
<feature type="binding site" evidence="10">
    <location>
        <position position="43"/>
    </location>
    <ligand>
        <name>Mg(2+)</name>
        <dbReference type="ChEBI" id="CHEBI:18420"/>
        <label>1</label>
    </ligand>
</feature>
<comment type="subunit">
    <text evidence="3 10">Monomer.</text>
</comment>
<evidence type="ECO:0000256" key="5">
    <source>
        <dbReference type="ARBA" id="ARBA00022722"/>
    </source>
</evidence>
<evidence type="ECO:0000313" key="14">
    <source>
        <dbReference type="Proteomes" id="UP000824005"/>
    </source>
</evidence>
<dbReference type="InterPro" id="IPR027843">
    <property type="entry name" value="DUF4440"/>
</dbReference>
<evidence type="ECO:0000256" key="9">
    <source>
        <dbReference type="ARBA" id="ARBA00022842"/>
    </source>
</evidence>
<dbReference type="HAMAP" id="MF_00042">
    <property type="entry name" value="RNase_H"/>
    <property type="match status" value="1"/>
</dbReference>
<evidence type="ECO:0000256" key="10">
    <source>
        <dbReference type="HAMAP-Rule" id="MF_00042"/>
    </source>
</evidence>
<evidence type="ECO:0000256" key="2">
    <source>
        <dbReference type="ARBA" id="ARBA00005300"/>
    </source>
</evidence>
<keyword evidence="8 10" id="KW-0378">Hydrolase</keyword>
<dbReference type="Proteomes" id="UP000824005">
    <property type="component" value="Unassembled WGS sequence"/>
</dbReference>
<comment type="cofactor">
    <cofactor evidence="10">
        <name>Mg(2+)</name>
        <dbReference type="ChEBI" id="CHEBI:18420"/>
    </cofactor>
    <text evidence="10">Binds 1 Mg(2+) ion per subunit. May bind a second metal ion at a regulatory site, or after substrate binding.</text>
</comment>
<evidence type="ECO:0000256" key="8">
    <source>
        <dbReference type="ARBA" id="ARBA00022801"/>
    </source>
</evidence>
<comment type="subcellular location">
    <subcellularLocation>
        <location evidence="10">Cytoplasm</location>
    </subcellularLocation>
</comment>
<evidence type="ECO:0000256" key="1">
    <source>
        <dbReference type="ARBA" id="ARBA00000077"/>
    </source>
</evidence>
<proteinExistence type="inferred from homology"/>
<dbReference type="PANTHER" id="PTHR10642:SF26">
    <property type="entry name" value="RIBONUCLEASE H1"/>
    <property type="match status" value="1"/>
</dbReference>
<dbReference type="EC" id="3.1.26.4" evidence="4 10"/>
<dbReference type="Gene3D" id="3.30.420.10">
    <property type="entry name" value="Ribonuclease H-like superfamily/Ribonuclease H"/>
    <property type="match status" value="1"/>
</dbReference>
<dbReference type="InterPro" id="IPR036397">
    <property type="entry name" value="RNaseH_sf"/>
</dbReference>
<dbReference type="GO" id="GO:0005737">
    <property type="term" value="C:cytoplasm"/>
    <property type="evidence" value="ECO:0007669"/>
    <property type="project" value="UniProtKB-SubCell"/>
</dbReference>
<dbReference type="Pfam" id="PF00075">
    <property type="entry name" value="RNase_H"/>
    <property type="match status" value="1"/>
</dbReference>
<dbReference type="GO" id="GO:0003676">
    <property type="term" value="F:nucleic acid binding"/>
    <property type="evidence" value="ECO:0007669"/>
    <property type="project" value="InterPro"/>
</dbReference>
<keyword evidence="7 10" id="KW-0255">Endonuclease</keyword>
<dbReference type="GO" id="GO:0043137">
    <property type="term" value="P:DNA replication, removal of RNA primer"/>
    <property type="evidence" value="ECO:0007669"/>
    <property type="project" value="TreeGrafter"/>
</dbReference>
<dbReference type="EMBL" id="DXDC01000478">
    <property type="protein sequence ID" value="HIY67732.1"/>
    <property type="molecule type" value="Genomic_DNA"/>
</dbReference>
<feature type="binding site" evidence="10">
    <location>
        <position position="134"/>
    </location>
    <ligand>
        <name>Mg(2+)</name>
        <dbReference type="ChEBI" id="CHEBI:18420"/>
        <label>2</label>
    </ligand>
</feature>
<dbReference type="AlphaFoldDB" id="A0A9D1YXU9"/>
<sequence>MTLVAAADGSSLGNPGPGGWAWFVDDDRWASGGWPRATNNQGELTAVIDLLEQAEQVEDLRILLDSQYVLKSATEWIPGWKKRGWRKGDGKPVQNAELMQQLDAALESRRAAGFRTEFEWVRGHSGHDLNERADQLAQRAARAHQDGRTPDAGPGMRGAPPSVERRAPAMVQEASPASAEPDLFDGLDFAVDASDEGEIVRLERLLLDDGVRSDPASVAALLHPDWEEICASGRRWSRDEVLAQIAPLSVPVELELLATHELSPDTVLIVWRSVGERAALRSSVWTRDGDRWRQRFHQGTTES</sequence>
<evidence type="ECO:0000256" key="6">
    <source>
        <dbReference type="ARBA" id="ARBA00022723"/>
    </source>
</evidence>
<dbReference type="PANTHER" id="PTHR10642">
    <property type="entry name" value="RIBONUCLEASE H1"/>
    <property type="match status" value="1"/>
</dbReference>
<comment type="function">
    <text evidence="10">Endonuclease that specifically degrades the RNA of RNA-DNA hybrids.</text>
</comment>
<keyword evidence="5 10" id="KW-0540">Nuclease</keyword>
<feature type="binding site" evidence="10">
    <location>
        <position position="65"/>
    </location>
    <ligand>
        <name>Mg(2+)</name>
        <dbReference type="ChEBI" id="CHEBI:18420"/>
        <label>1</label>
    </ligand>
</feature>
<dbReference type="GO" id="GO:0004523">
    <property type="term" value="F:RNA-DNA hybrid ribonuclease activity"/>
    <property type="evidence" value="ECO:0007669"/>
    <property type="project" value="UniProtKB-UniRule"/>
</dbReference>
<organism evidence="13 14">
    <name type="scientific">Candidatus Agrococcus pullicola</name>
    <dbReference type="NCBI Taxonomy" id="2838429"/>
    <lineage>
        <taxon>Bacteria</taxon>
        <taxon>Bacillati</taxon>
        <taxon>Actinomycetota</taxon>
        <taxon>Actinomycetes</taxon>
        <taxon>Micrococcales</taxon>
        <taxon>Microbacteriaceae</taxon>
        <taxon>Agrococcus</taxon>
    </lineage>
</organism>
<comment type="similarity">
    <text evidence="2 10">Belongs to the RNase H family.</text>
</comment>
<feature type="domain" description="RNase H type-1" evidence="12">
    <location>
        <begin position="1"/>
        <end position="142"/>
    </location>
</feature>
<feature type="binding site" evidence="10">
    <location>
        <position position="8"/>
    </location>
    <ligand>
        <name>Mg(2+)</name>
        <dbReference type="ChEBI" id="CHEBI:18420"/>
        <label>2</label>
    </ligand>
</feature>
<dbReference type="InterPro" id="IPR032710">
    <property type="entry name" value="NTF2-like_dom_sf"/>
</dbReference>
<dbReference type="InterPro" id="IPR022892">
    <property type="entry name" value="RNaseHI"/>
</dbReference>
<dbReference type="InterPro" id="IPR012337">
    <property type="entry name" value="RNaseH-like_sf"/>
</dbReference>
<evidence type="ECO:0000256" key="4">
    <source>
        <dbReference type="ARBA" id="ARBA00012180"/>
    </source>
</evidence>
<keyword evidence="10" id="KW-0963">Cytoplasm</keyword>
<keyword evidence="6 10" id="KW-0479">Metal-binding</keyword>
<evidence type="ECO:0000256" key="11">
    <source>
        <dbReference type="SAM" id="MobiDB-lite"/>
    </source>
</evidence>
<feature type="binding site" evidence="10">
    <location>
        <position position="8"/>
    </location>
    <ligand>
        <name>Mg(2+)</name>
        <dbReference type="ChEBI" id="CHEBI:18420"/>
        <label>1</label>
    </ligand>
</feature>
<dbReference type="GO" id="GO:0000287">
    <property type="term" value="F:magnesium ion binding"/>
    <property type="evidence" value="ECO:0007669"/>
    <property type="project" value="UniProtKB-UniRule"/>
</dbReference>
<reference evidence="13" key="1">
    <citation type="journal article" date="2021" name="PeerJ">
        <title>Extensive microbial diversity within the chicken gut microbiome revealed by metagenomics and culture.</title>
        <authorList>
            <person name="Gilroy R."/>
            <person name="Ravi A."/>
            <person name="Getino M."/>
            <person name="Pursley I."/>
            <person name="Horton D.L."/>
            <person name="Alikhan N.F."/>
            <person name="Baker D."/>
            <person name="Gharbi K."/>
            <person name="Hall N."/>
            <person name="Watson M."/>
            <person name="Adriaenssens E.M."/>
            <person name="Foster-Nyarko E."/>
            <person name="Jarju S."/>
            <person name="Secka A."/>
            <person name="Antonio M."/>
            <person name="Oren A."/>
            <person name="Chaudhuri R.R."/>
            <person name="La Ragione R."/>
            <person name="Hildebrand F."/>
            <person name="Pallen M.J."/>
        </authorList>
    </citation>
    <scope>NUCLEOTIDE SEQUENCE</scope>
    <source>
        <strain evidence="13">ChiGjej1B1-98</strain>
    </source>
</reference>